<dbReference type="SMART" id="SM00530">
    <property type="entry name" value="HTH_XRE"/>
    <property type="match status" value="1"/>
</dbReference>
<dbReference type="Proteomes" id="UP000191554">
    <property type="component" value="Unassembled WGS sequence"/>
</dbReference>
<evidence type="ECO:0000256" key="1">
    <source>
        <dbReference type="ARBA" id="ARBA00023125"/>
    </source>
</evidence>
<evidence type="ECO:0000259" key="2">
    <source>
        <dbReference type="PROSITE" id="PS50943"/>
    </source>
</evidence>
<proteinExistence type="predicted"/>
<feature type="domain" description="HTH cro/C1-type" evidence="2">
    <location>
        <begin position="7"/>
        <end position="61"/>
    </location>
</feature>
<dbReference type="GO" id="GO:0003677">
    <property type="term" value="F:DNA binding"/>
    <property type="evidence" value="ECO:0007669"/>
    <property type="project" value="UniProtKB-KW"/>
</dbReference>
<comment type="caution">
    <text evidence="3">The sequence shown here is derived from an EMBL/GenBank/DDBJ whole genome shotgun (WGS) entry which is preliminary data.</text>
</comment>
<dbReference type="PROSITE" id="PS50943">
    <property type="entry name" value="HTH_CROC1"/>
    <property type="match status" value="1"/>
</dbReference>
<dbReference type="Gene3D" id="1.10.260.40">
    <property type="entry name" value="lambda repressor-like DNA-binding domains"/>
    <property type="match status" value="1"/>
</dbReference>
<accession>A0A1V4SF61</accession>
<evidence type="ECO:0000313" key="4">
    <source>
        <dbReference type="Proteomes" id="UP000191554"/>
    </source>
</evidence>
<dbReference type="AlphaFoldDB" id="A0A1V4SF61"/>
<dbReference type="InterPro" id="IPR001387">
    <property type="entry name" value="Cro/C1-type_HTH"/>
</dbReference>
<dbReference type="RefSeq" id="WP_080065993.1">
    <property type="nucleotide sequence ID" value="NZ_MZGX01000028.1"/>
</dbReference>
<sequence length="69" mass="8036">MNIGENLKYLRIQRNMTQKEIAKLLGVATNTYTQYETNYRQPDIGTLVKLADYYMISLDILVGRMKFTA</sequence>
<dbReference type="STRING" id="48256.CLHUN_35690"/>
<gene>
    <name evidence="3" type="primary">immR_3</name>
    <name evidence="3" type="ORF">CLHUN_35690</name>
</gene>
<name>A0A1V4SF61_RUMHU</name>
<dbReference type="PANTHER" id="PTHR46558:SF11">
    <property type="entry name" value="HTH-TYPE TRANSCRIPTIONAL REGULATOR XRE"/>
    <property type="match status" value="1"/>
</dbReference>
<dbReference type="Pfam" id="PF01381">
    <property type="entry name" value="HTH_3"/>
    <property type="match status" value="1"/>
</dbReference>
<organism evidence="3 4">
    <name type="scientific">Ruminiclostridium hungatei</name>
    <name type="common">Clostridium hungatei</name>
    <dbReference type="NCBI Taxonomy" id="48256"/>
    <lineage>
        <taxon>Bacteria</taxon>
        <taxon>Bacillati</taxon>
        <taxon>Bacillota</taxon>
        <taxon>Clostridia</taxon>
        <taxon>Eubacteriales</taxon>
        <taxon>Oscillospiraceae</taxon>
        <taxon>Ruminiclostridium</taxon>
    </lineage>
</organism>
<dbReference type="PANTHER" id="PTHR46558">
    <property type="entry name" value="TRACRIPTIONAL REGULATORY PROTEIN-RELATED-RELATED"/>
    <property type="match status" value="1"/>
</dbReference>
<dbReference type="OrthoDB" id="1739538at2"/>
<protein>
    <submittedName>
        <fullName evidence="3">HTH-type transcriptional regulator ImmR</fullName>
    </submittedName>
</protein>
<dbReference type="CDD" id="cd00093">
    <property type="entry name" value="HTH_XRE"/>
    <property type="match status" value="1"/>
</dbReference>
<dbReference type="SUPFAM" id="SSF47413">
    <property type="entry name" value="lambda repressor-like DNA-binding domains"/>
    <property type="match status" value="1"/>
</dbReference>
<dbReference type="EMBL" id="MZGX01000028">
    <property type="protein sequence ID" value="OPX42444.1"/>
    <property type="molecule type" value="Genomic_DNA"/>
</dbReference>
<keyword evidence="4" id="KW-1185">Reference proteome</keyword>
<keyword evidence="1" id="KW-0238">DNA-binding</keyword>
<reference evidence="3 4" key="1">
    <citation type="submission" date="2017-03" db="EMBL/GenBank/DDBJ databases">
        <title>Genome sequence of Clostridium hungatei DSM 14427.</title>
        <authorList>
            <person name="Poehlein A."/>
            <person name="Daniel R."/>
        </authorList>
    </citation>
    <scope>NUCLEOTIDE SEQUENCE [LARGE SCALE GENOMIC DNA]</scope>
    <source>
        <strain evidence="3 4">DSM 14427</strain>
    </source>
</reference>
<dbReference type="InterPro" id="IPR010982">
    <property type="entry name" value="Lambda_DNA-bd_dom_sf"/>
</dbReference>
<evidence type="ECO:0000313" key="3">
    <source>
        <dbReference type="EMBL" id="OPX42444.1"/>
    </source>
</evidence>